<keyword evidence="1" id="KW-0547">Nucleotide-binding</keyword>
<dbReference type="InterPro" id="IPR051309">
    <property type="entry name" value="ABCF_ATPase"/>
</dbReference>
<dbReference type="OrthoDB" id="9801441at2"/>
<dbReference type="SMART" id="SM00382">
    <property type="entry name" value="AAA"/>
    <property type="match status" value="2"/>
</dbReference>
<organism evidence="5 6">
    <name type="scientific">Sporanaerobacter acetigenes DSM 13106</name>
    <dbReference type="NCBI Taxonomy" id="1123281"/>
    <lineage>
        <taxon>Bacteria</taxon>
        <taxon>Bacillati</taxon>
        <taxon>Bacillota</taxon>
        <taxon>Tissierellia</taxon>
        <taxon>Tissierellales</taxon>
        <taxon>Sporanaerobacteraceae</taxon>
        <taxon>Sporanaerobacter</taxon>
    </lineage>
</organism>
<protein>
    <submittedName>
        <fullName evidence="5">ATPase components of ABC transporters with duplicated ATPase domains</fullName>
    </submittedName>
</protein>
<evidence type="ECO:0000313" key="5">
    <source>
        <dbReference type="EMBL" id="SHH90212.1"/>
    </source>
</evidence>
<dbReference type="Pfam" id="PF00005">
    <property type="entry name" value="ABC_tran"/>
    <property type="match status" value="2"/>
</dbReference>
<dbReference type="Pfam" id="PF12848">
    <property type="entry name" value="ABC_tran_Xtn"/>
    <property type="match status" value="1"/>
</dbReference>
<keyword evidence="6" id="KW-1185">Reference proteome</keyword>
<feature type="domain" description="ABC transporter" evidence="4">
    <location>
        <begin position="333"/>
        <end position="545"/>
    </location>
</feature>
<reference evidence="5 6" key="1">
    <citation type="submission" date="2016-11" db="EMBL/GenBank/DDBJ databases">
        <authorList>
            <person name="Jaros S."/>
            <person name="Januszkiewicz K."/>
            <person name="Wedrychowicz H."/>
        </authorList>
    </citation>
    <scope>NUCLEOTIDE SEQUENCE [LARGE SCALE GENOMIC DNA]</scope>
    <source>
        <strain evidence="5 6">DSM 13106</strain>
    </source>
</reference>
<dbReference type="InterPro" id="IPR003593">
    <property type="entry name" value="AAA+_ATPase"/>
</dbReference>
<evidence type="ECO:0000313" key="6">
    <source>
        <dbReference type="Proteomes" id="UP000184389"/>
    </source>
</evidence>
<feature type="coiled-coil region" evidence="3">
    <location>
        <begin position="563"/>
        <end position="614"/>
    </location>
</feature>
<dbReference type="PANTHER" id="PTHR42855">
    <property type="entry name" value="ABC TRANSPORTER ATP-BINDING SUBUNIT"/>
    <property type="match status" value="1"/>
</dbReference>
<evidence type="ECO:0000256" key="1">
    <source>
        <dbReference type="ARBA" id="ARBA00022741"/>
    </source>
</evidence>
<dbReference type="InterPro" id="IPR032781">
    <property type="entry name" value="ABC_tran_Xtn"/>
</dbReference>
<name>A0A1M5WS51_9FIRM</name>
<dbReference type="NCBIfam" id="NF000355">
    <property type="entry name" value="ribo_prot_ABC_F"/>
    <property type="match status" value="1"/>
</dbReference>
<dbReference type="InterPro" id="IPR017871">
    <property type="entry name" value="ABC_transporter-like_CS"/>
</dbReference>
<dbReference type="STRING" id="1123281.SAMN02745180_01371"/>
<dbReference type="Proteomes" id="UP000184389">
    <property type="component" value="Unassembled WGS sequence"/>
</dbReference>
<dbReference type="CDD" id="cd03221">
    <property type="entry name" value="ABCF_EF-3"/>
    <property type="match status" value="2"/>
</dbReference>
<dbReference type="FunFam" id="3.40.50.300:FF:000011">
    <property type="entry name" value="Putative ABC transporter ATP-binding component"/>
    <property type="match status" value="1"/>
</dbReference>
<dbReference type="GO" id="GO:0016887">
    <property type="term" value="F:ATP hydrolysis activity"/>
    <property type="evidence" value="ECO:0007669"/>
    <property type="project" value="InterPro"/>
</dbReference>
<keyword evidence="3" id="KW-0175">Coiled coil</keyword>
<evidence type="ECO:0000256" key="2">
    <source>
        <dbReference type="ARBA" id="ARBA00022840"/>
    </source>
</evidence>
<dbReference type="Gene3D" id="3.40.50.300">
    <property type="entry name" value="P-loop containing nucleotide triphosphate hydrolases"/>
    <property type="match status" value="2"/>
</dbReference>
<proteinExistence type="predicted"/>
<dbReference type="RefSeq" id="WP_072744045.1">
    <property type="nucleotide sequence ID" value="NZ_FQXR01000005.1"/>
</dbReference>
<dbReference type="PANTHER" id="PTHR42855:SF2">
    <property type="entry name" value="DRUG RESISTANCE ABC TRANSPORTER,ATP-BINDING PROTEIN"/>
    <property type="match status" value="1"/>
</dbReference>
<accession>A0A1M5WS51</accession>
<dbReference type="GO" id="GO:0005524">
    <property type="term" value="F:ATP binding"/>
    <property type="evidence" value="ECO:0007669"/>
    <property type="project" value="UniProtKB-KW"/>
</dbReference>
<dbReference type="PROSITE" id="PS00211">
    <property type="entry name" value="ABC_TRANSPORTER_1"/>
    <property type="match status" value="2"/>
</dbReference>
<dbReference type="SUPFAM" id="SSF52540">
    <property type="entry name" value="P-loop containing nucleoside triphosphate hydrolases"/>
    <property type="match status" value="2"/>
</dbReference>
<evidence type="ECO:0000259" key="4">
    <source>
        <dbReference type="PROSITE" id="PS50893"/>
    </source>
</evidence>
<feature type="coiled-coil region" evidence="3">
    <location>
        <begin position="87"/>
        <end position="114"/>
    </location>
</feature>
<dbReference type="PROSITE" id="PS50893">
    <property type="entry name" value="ABC_TRANSPORTER_2"/>
    <property type="match status" value="2"/>
</dbReference>
<dbReference type="InterPro" id="IPR003439">
    <property type="entry name" value="ABC_transporter-like_ATP-bd"/>
</dbReference>
<dbReference type="EMBL" id="FQXR01000005">
    <property type="protein sequence ID" value="SHH90212.1"/>
    <property type="molecule type" value="Genomic_DNA"/>
</dbReference>
<dbReference type="InterPro" id="IPR027417">
    <property type="entry name" value="P-loop_NTPase"/>
</dbReference>
<keyword evidence="2" id="KW-0067">ATP-binding</keyword>
<evidence type="ECO:0000256" key="3">
    <source>
        <dbReference type="SAM" id="Coils"/>
    </source>
</evidence>
<sequence length="627" mass="73249">MIECSVNNITKYYGANKIFENISIELKTNERIGLIGQNGCGKTTLMKILMGMENYQEGNISFRKGVKVGYLDQIFNCEPNTTVIDVLEEAFQNIKDIKREMKFVENQMEKLDGKALDTAIKNYGSLMEKYELQGGYEIETNINKVCQGLKIEDNYRDMTFEQLSGGEKTRVMLGKLLLEQPDILLLDEPTNHLDIDSIEWLENFLQDYKGTVLVISHDRRFLDQVVKKIVELTPKCTSVYDGSYSYYVIEKERRFLLEYTVYENNQKKIEKMESQIQRYRIWGAMRDSEKMYKRAKELEKRLEKVEVLDRPVLENRKIRLSPKNTSRSGKIVLKVDELNKSFGEKKLFTDLSFTVFYQDHLCIIGKNGSGKTTLLKLILGELKPDNGIVSLGASIKIGYLPQNVTFENEKMTLLEYFTDMHTVTEKEARSELAKMLFIKDDVYKKISNLSGGEKSRLKLCSLIYENVNFMILDEPTNHLDIDSREILEETLLNFTGTILFVSHDRYFIQKIANKIMLIENCKGKLYPMPYEDYLEERQKEVLNKPVKKEVKMPKAVQKKIPKKPSNEYKLAKAEKELESLEEKLNFLQEQMTLNNADAEQLYELYKEKEQLENEFEKTFLIWEELQK</sequence>
<feature type="domain" description="ABC transporter" evidence="4">
    <location>
        <begin position="4"/>
        <end position="259"/>
    </location>
</feature>
<gene>
    <name evidence="5" type="ORF">SAMN02745180_01371</name>
</gene>
<dbReference type="AlphaFoldDB" id="A0A1M5WS51"/>